<accession>A0A6N0NQS0</accession>
<dbReference type="AlphaFoldDB" id="A0A6N0NQS0"/>
<organism evidence="2 3">
    <name type="scientific">Metallosphaera tengchongensis</name>
    <dbReference type="NCBI Taxonomy" id="1532350"/>
    <lineage>
        <taxon>Archaea</taxon>
        <taxon>Thermoproteota</taxon>
        <taxon>Thermoprotei</taxon>
        <taxon>Sulfolobales</taxon>
        <taxon>Sulfolobaceae</taxon>
        <taxon>Metallosphaera</taxon>
    </lineage>
</organism>
<dbReference type="Proteomes" id="UP000509301">
    <property type="component" value="Chromosome"/>
</dbReference>
<dbReference type="GeneID" id="55640342"/>
<keyword evidence="3" id="KW-1185">Reference proteome</keyword>
<dbReference type="KEGG" id="mten:GWK48_00315"/>
<dbReference type="RefSeq" id="WP_174628544.1">
    <property type="nucleotide sequence ID" value="NZ_CP049074.1"/>
</dbReference>
<evidence type="ECO:0000256" key="1">
    <source>
        <dbReference type="SAM" id="Phobius"/>
    </source>
</evidence>
<proteinExistence type="predicted"/>
<keyword evidence="1" id="KW-1133">Transmembrane helix</keyword>
<evidence type="ECO:0000313" key="3">
    <source>
        <dbReference type="Proteomes" id="UP000509301"/>
    </source>
</evidence>
<name>A0A6N0NQS0_9CREN</name>
<evidence type="ECO:0000313" key="2">
    <source>
        <dbReference type="EMBL" id="QKQ99041.1"/>
    </source>
</evidence>
<keyword evidence="1" id="KW-0472">Membrane</keyword>
<dbReference type="EMBL" id="CP049074">
    <property type="protein sequence ID" value="QKQ99041.1"/>
    <property type="molecule type" value="Genomic_DNA"/>
</dbReference>
<feature type="transmembrane region" description="Helical" evidence="1">
    <location>
        <begin position="20"/>
        <end position="39"/>
    </location>
</feature>
<reference evidence="2 3" key="1">
    <citation type="submission" date="2020-02" db="EMBL/GenBank/DDBJ databases">
        <title>Comparative genome analysis reveals the metabolism and evolution of the thermophilic archaeal genus Metallosphaera.</title>
        <authorList>
            <person name="Jiang C."/>
        </authorList>
    </citation>
    <scope>NUCLEOTIDE SEQUENCE [LARGE SCALE GENOMIC DNA]</scope>
    <source>
        <strain evidence="2 3">Ric-A</strain>
    </source>
</reference>
<dbReference type="OrthoDB" id="43512at2157"/>
<gene>
    <name evidence="2" type="ORF">GWK48_00315</name>
</gene>
<keyword evidence="1" id="KW-0812">Transmembrane</keyword>
<sequence>MFYTVLWTPSVKMRNVREVLRMLMNLVLGSGASTIFPGYQLSISRKKGNKFTSNIWSYRKLVHTITFKLHEYGEKRT</sequence>
<protein>
    <submittedName>
        <fullName evidence="2">Uncharacterized protein</fullName>
    </submittedName>
</protein>